<evidence type="ECO:0000313" key="3">
    <source>
        <dbReference type="EMBL" id="PKR80419.1"/>
    </source>
</evidence>
<dbReference type="Proteomes" id="UP000236654">
    <property type="component" value="Unassembled WGS sequence"/>
</dbReference>
<organism evidence="3 4">
    <name type="scientific">Brumimicrobium salinarum</name>
    <dbReference type="NCBI Taxonomy" id="2058658"/>
    <lineage>
        <taxon>Bacteria</taxon>
        <taxon>Pseudomonadati</taxon>
        <taxon>Bacteroidota</taxon>
        <taxon>Flavobacteriia</taxon>
        <taxon>Flavobacteriales</taxon>
        <taxon>Crocinitomicaceae</taxon>
        <taxon>Brumimicrobium</taxon>
    </lineage>
</organism>
<evidence type="ECO:0000313" key="4">
    <source>
        <dbReference type="Proteomes" id="UP000236654"/>
    </source>
</evidence>
<keyword evidence="1" id="KW-0732">Signal</keyword>
<dbReference type="OrthoDB" id="1466895at2"/>
<feature type="chain" id="PRO_5014197350" description="Outer membrane protein beta-barrel domain-containing protein" evidence="1">
    <location>
        <begin position="20"/>
        <end position="248"/>
    </location>
</feature>
<gene>
    <name evidence="3" type="ORF">CW751_10135</name>
</gene>
<evidence type="ECO:0000259" key="2">
    <source>
        <dbReference type="Pfam" id="PF13568"/>
    </source>
</evidence>
<dbReference type="Pfam" id="PF13568">
    <property type="entry name" value="OMP_b-brl_2"/>
    <property type="match status" value="1"/>
</dbReference>
<keyword evidence="4" id="KW-1185">Reference proteome</keyword>
<dbReference type="InterPro" id="IPR025665">
    <property type="entry name" value="Beta-barrel_OMP_2"/>
</dbReference>
<comment type="caution">
    <text evidence="3">The sequence shown here is derived from an EMBL/GenBank/DDBJ whole genome shotgun (WGS) entry which is preliminary data.</text>
</comment>
<sequence length="248" mass="28523">MVKKAAIFILLLIPNLYNAQIITPEQKEPEKKKKEQKTKEVKPIQKSGTELYFGVNPAFTYRTLEQNEGIFGKPLGYRESEIGKWTTGFNAGVRTKLSKHIKLAIGIGYSSNRVHYDYTQKDSIFRYTNTYRHISFPINVAYSYGEDISFYGGIGIIPKAFLSMKNETTTLDDFDNEETQENIIRDPYQFFLIDVAAQIGTQIKFSPHYGVFFMVEGRRQLNNNFSKQGDFIRKPFAIGFNVGIEVYL</sequence>
<dbReference type="RefSeq" id="WP_101334891.1">
    <property type="nucleotide sequence ID" value="NZ_PJNI01000010.1"/>
</dbReference>
<name>A0A2I0R1H4_9FLAO</name>
<dbReference type="AlphaFoldDB" id="A0A2I0R1H4"/>
<dbReference type="EMBL" id="PJNI01000010">
    <property type="protein sequence ID" value="PKR80419.1"/>
    <property type="molecule type" value="Genomic_DNA"/>
</dbReference>
<evidence type="ECO:0000256" key="1">
    <source>
        <dbReference type="SAM" id="SignalP"/>
    </source>
</evidence>
<feature type="signal peptide" evidence="1">
    <location>
        <begin position="1"/>
        <end position="19"/>
    </location>
</feature>
<protein>
    <recommendedName>
        <fullName evidence="2">Outer membrane protein beta-barrel domain-containing protein</fullName>
    </recommendedName>
</protein>
<proteinExistence type="predicted"/>
<accession>A0A2I0R1H4</accession>
<feature type="domain" description="Outer membrane protein beta-barrel" evidence="2">
    <location>
        <begin position="50"/>
        <end position="218"/>
    </location>
</feature>
<reference evidence="3 4" key="1">
    <citation type="submission" date="2017-12" db="EMBL/GenBank/DDBJ databases">
        <title>The draft genome sequence of Brumimicrobium saltpan LHR20.</title>
        <authorList>
            <person name="Do Z.-J."/>
            <person name="Luo H.-R."/>
        </authorList>
    </citation>
    <scope>NUCLEOTIDE SEQUENCE [LARGE SCALE GENOMIC DNA]</scope>
    <source>
        <strain evidence="3 4">LHR20</strain>
    </source>
</reference>